<keyword evidence="1" id="KW-0812">Transmembrane</keyword>
<feature type="transmembrane region" description="Helical" evidence="1">
    <location>
        <begin position="245"/>
        <end position="267"/>
    </location>
</feature>
<feature type="transmembrane region" description="Helical" evidence="1">
    <location>
        <begin position="173"/>
        <end position="193"/>
    </location>
</feature>
<dbReference type="RefSeq" id="WP_118344697.1">
    <property type="nucleotide sequence ID" value="NZ_QRNK01000034.1"/>
</dbReference>
<evidence type="ECO:0000313" key="3">
    <source>
        <dbReference type="Proteomes" id="UP000285201"/>
    </source>
</evidence>
<dbReference type="Proteomes" id="UP000285201">
    <property type="component" value="Unassembled WGS sequence"/>
</dbReference>
<evidence type="ECO:0008006" key="4">
    <source>
        <dbReference type="Google" id="ProtNLM"/>
    </source>
</evidence>
<comment type="caution">
    <text evidence="2">The sequence shown here is derived from an EMBL/GenBank/DDBJ whole genome shotgun (WGS) entry which is preliminary data.</text>
</comment>
<feature type="transmembrane region" description="Helical" evidence="1">
    <location>
        <begin position="121"/>
        <end position="144"/>
    </location>
</feature>
<sequence length="277" mass="31761">MNTKKKMSNKSIRGVIWHDIERGFYADRFRYLIAVLMLAGVLIILGNHEFGMMDTIFFIQGGYDPVLIIKEGKIVFPFVWMLIQFLVPFMIYSYCNDDCEGVGIDFLMKCRSRRLWWNSKCLWNCLTVLSVYVVQYATAFVYGLCNGNLSMKVNYELFEKISNKSVPDNPANVWIIVYMLVMPVVVSLVTALVQMTISMFTNPMIGMLAVMAWNVMSVFINNPLMIGNNSMVVRSSVYNAQRIQVWQSVAVCLVVYIVVYVAGMIGFNKKDILVRED</sequence>
<protein>
    <recommendedName>
        <fullName evidence="4">ABC-2 family transporter protein</fullName>
    </recommendedName>
</protein>
<keyword evidence="1" id="KW-1133">Transmembrane helix</keyword>
<feature type="transmembrane region" description="Helical" evidence="1">
    <location>
        <begin position="205"/>
        <end position="225"/>
    </location>
</feature>
<evidence type="ECO:0000256" key="1">
    <source>
        <dbReference type="SAM" id="Phobius"/>
    </source>
</evidence>
<accession>A0A415M7M8</accession>
<dbReference type="AlphaFoldDB" id="A0A415M7M8"/>
<gene>
    <name evidence="2" type="ORF">DW007_14900</name>
</gene>
<proteinExistence type="predicted"/>
<feature type="transmembrane region" description="Helical" evidence="1">
    <location>
        <begin position="74"/>
        <end position="95"/>
    </location>
</feature>
<name>A0A415M7M8_9FIRM</name>
<organism evidence="2 3">
    <name type="scientific">Lachnospira eligens</name>
    <dbReference type="NCBI Taxonomy" id="39485"/>
    <lineage>
        <taxon>Bacteria</taxon>
        <taxon>Bacillati</taxon>
        <taxon>Bacillota</taxon>
        <taxon>Clostridia</taxon>
        <taxon>Lachnospirales</taxon>
        <taxon>Lachnospiraceae</taxon>
        <taxon>Lachnospira</taxon>
    </lineage>
</organism>
<dbReference type="EMBL" id="QROY01000020">
    <property type="protein sequence ID" value="RHL64840.1"/>
    <property type="molecule type" value="Genomic_DNA"/>
</dbReference>
<keyword evidence="1" id="KW-0472">Membrane</keyword>
<evidence type="ECO:0000313" key="2">
    <source>
        <dbReference type="EMBL" id="RHL64840.1"/>
    </source>
</evidence>
<reference evidence="2 3" key="1">
    <citation type="submission" date="2018-08" db="EMBL/GenBank/DDBJ databases">
        <title>A genome reference for cultivated species of the human gut microbiota.</title>
        <authorList>
            <person name="Zou Y."/>
            <person name="Xue W."/>
            <person name="Luo G."/>
        </authorList>
    </citation>
    <scope>NUCLEOTIDE SEQUENCE [LARGE SCALE GENOMIC DNA]</scope>
    <source>
        <strain evidence="2 3">AF36-7BH</strain>
    </source>
</reference>
<feature type="transmembrane region" description="Helical" evidence="1">
    <location>
        <begin position="29"/>
        <end position="48"/>
    </location>
</feature>